<name>A0ABT5E6B0_9BACT</name>
<dbReference type="EMBL" id="JAQNDL010000003">
    <property type="protein sequence ID" value="MDC0720301.1"/>
    <property type="molecule type" value="Genomic_DNA"/>
</dbReference>
<keyword evidence="2" id="KW-1185">Reference proteome</keyword>
<evidence type="ECO:0000313" key="1">
    <source>
        <dbReference type="EMBL" id="MDC0720301.1"/>
    </source>
</evidence>
<comment type="caution">
    <text evidence="1">The sequence shown here is derived from an EMBL/GenBank/DDBJ whole genome shotgun (WGS) entry which is preliminary data.</text>
</comment>
<accession>A0ABT5E6B0</accession>
<protein>
    <submittedName>
        <fullName evidence="1">Uncharacterized protein</fullName>
    </submittedName>
</protein>
<reference evidence="1 2" key="1">
    <citation type="submission" date="2022-11" db="EMBL/GenBank/DDBJ databases">
        <title>Minimal conservation of predation-associated metabolite biosynthetic gene clusters underscores biosynthetic potential of Myxococcota including descriptions for ten novel species: Archangium lansinium sp. nov., Myxococcus landrumus sp. nov., Nannocystis bai.</title>
        <authorList>
            <person name="Ahearne A."/>
            <person name="Stevens C."/>
            <person name="Dowd S."/>
        </authorList>
    </citation>
    <scope>NUCLEOTIDE SEQUENCE [LARGE SCALE GENOMIC DNA]</scope>
    <source>
        <strain evidence="1 2">BB15-2</strain>
    </source>
</reference>
<evidence type="ECO:0000313" key="2">
    <source>
        <dbReference type="Proteomes" id="UP001221686"/>
    </source>
</evidence>
<organism evidence="1 2">
    <name type="scientific">Nannocystis bainbridge</name>
    <dbReference type="NCBI Taxonomy" id="2995303"/>
    <lineage>
        <taxon>Bacteria</taxon>
        <taxon>Pseudomonadati</taxon>
        <taxon>Myxococcota</taxon>
        <taxon>Polyangia</taxon>
        <taxon>Nannocystales</taxon>
        <taxon>Nannocystaceae</taxon>
        <taxon>Nannocystis</taxon>
    </lineage>
</organism>
<gene>
    <name evidence="1" type="ORF">POL25_25600</name>
</gene>
<sequence>MVPRPADLSLVNGTRDRLAVSVRVSQRPLFCSAIGPDDAPAVIATLFFQGDGGSVPERYARATWSGDLEEFKSWDYETGARCSAVRIWIGDEYEGHDVIAHANTTLTIVPGPEPGTYAIQGADEVQPALPQFCPTTMQDHALAALAALVSRPALSLGEPTGPACKLGDALVRPAVLQTSAAVATAVAPGTKVRSHPACHGCPGEYELLSGVRVLVPASLSVSPPRSDNDERQFFEAALVQRNDKAAP</sequence>
<dbReference type="Proteomes" id="UP001221686">
    <property type="component" value="Unassembled WGS sequence"/>
</dbReference>
<proteinExistence type="predicted"/>
<dbReference type="RefSeq" id="WP_272088809.1">
    <property type="nucleotide sequence ID" value="NZ_JAQNDL010000003.1"/>
</dbReference>